<dbReference type="AlphaFoldDB" id="A0A7X5F7F8"/>
<gene>
    <name evidence="2" type="ORF">GWI72_16375</name>
</gene>
<proteinExistence type="predicted"/>
<sequence length="182" mass="18886">MDCISLDLDPDIAGERTAGAPHPHGGDGFSTFCRNTGRPCIMARLLARRLALAGDMADALDLAETALSGRVRSGCPQSQTGDMTCMMAFTVRNGLAYVFGGVEGRERVDDLVRLAQSAYPPVAGLAASRGAEPEVEVRFGPVLVPATVQVTDLAALAGPTGAMATGRKGGRAARHRALRPGP</sequence>
<protein>
    <submittedName>
        <fullName evidence="2">Uncharacterized protein</fullName>
    </submittedName>
</protein>
<comment type="caution">
    <text evidence="2">The sequence shown here is derived from an EMBL/GenBank/DDBJ whole genome shotgun (WGS) entry which is preliminary data.</text>
</comment>
<organism evidence="2 3">
    <name type="scientific">Pannonibacter tanglangensis</name>
    <dbReference type="NCBI Taxonomy" id="2750084"/>
    <lineage>
        <taxon>Bacteria</taxon>
        <taxon>Pseudomonadati</taxon>
        <taxon>Pseudomonadota</taxon>
        <taxon>Alphaproteobacteria</taxon>
        <taxon>Hyphomicrobiales</taxon>
        <taxon>Stappiaceae</taxon>
        <taxon>Pannonibacter</taxon>
    </lineage>
</organism>
<evidence type="ECO:0000256" key="1">
    <source>
        <dbReference type="SAM" id="MobiDB-lite"/>
    </source>
</evidence>
<dbReference type="EMBL" id="JAABLQ010000002">
    <property type="protein sequence ID" value="NBN79854.1"/>
    <property type="molecule type" value="Genomic_DNA"/>
</dbReference>
<reference evidence="3" key="1">
    <citation type="submission" date="2020-01" db="EMBL/GenBank/DDBJ databases">
        <authorList>
            <person name="Fang Y."/>
            <person name="Sun R."/>
            <person name="Nie L."/>
            <person name="He J."/>
            <person name="Hao L."/>
            <person name="Wang L."/>
            <person name="Su S."/>
            <person name="Lv E."/>
            <person name="Zhang Z."/>
            <person name="Xie R."/>
            <person name="Liu H."/>
        </authorList>
    </citation>
    <scope>NUCLEOTIDE SEQUENCE [LARGE SCALE GENOMIC DNA]</scope>
    <source>
        <strain evidence="3">XCT-53</strain>
    </source>
</reference>
<dbReference type="RefSeq" id="WP_161709355.1">
    <property type="nucleotide sequence ID" value="NZ_JAABLQ010000002.1"/>
</dbReference>
<feature type="compositionally biased region" description="Basic residues" evidence="1">
    <location>
        <begin position="168"/>
        <end position="182"/>
    </location>
</feature>
<name>A0A7X5F7F8_9HYPH</name>
<feature type="region of interest" description="Disordered" evidence="1">
    <location>
        <begin position="160"/>
        <end position="182"/>
    </location>
</feature>
<keyword evidence="3" id="KW-1185">Reference proteome</keyword>
<evidence type="ECO:0000313" key="2">
    <source>
        <dbReference type="EMBL" id="NBN79854.1"/>
    </source>
</evidence>
<evidence type="ECO:0000313" key="3">
    <source>
        <dbReference type="Proteomes" id="UP000586722"/>
    </source>
</evidence>
<dbReference type="Proteomes" id="UP000586722">
    <property type="component" value="Unassembled WGS sequence"/>
</dbReference>
<accession>A0A7X5F7F8</accession>